<dbReference type="OrthoDB" id="9796171at2"/>
<keyword evidence="2" id="KW-0808">Transferase</keyword>
<keyword evidence="3" id="KW-1185">Reference proteome</keyword>
<dbReference type="InterPro" id="IPR039143">
    <property type="entry name" value="GNPNAT1-like"/>
</dbReference>
<feature type="domain" description="N-acetyltransferase" evidence="1">
    <location>
        <begin position="4"/>
        <end position="144"/>
    </location>
</feature>
<proteinExistence type="predicted"/>
<accession>A0A3S1D3S2</accession>
<reference evidence="2" key="2">
    <citation type="journal article" date="2019" name="Genome Biol. Evol.">
        <title>Day and night: Metabolic profiles and evolutionary relationships of six axenic non-marine cyanobacteria.</title>
        <authorList>
            <person name="Will S.E."/>
            <person name="Henke P."/>
            <person name="Boedeker C."/>
            <person name="Huang S."/>
            <person name="Brinkmann H."/>
            <person name="Rohde M."/>
            <person name="Jarek M."/>
            <person name="Friedl T."/>
            <person name="Seufert S."/>
            <person name="Schumacher M."/>
            <person name="Overmann J."/>
            <person name="Neumann-Schaal M."/>
            <person name="Petersen J."/>
        </authorList>
    </citation>
    <scope>NUCLEOTIDE SEQUENCE [LARGE SCALE GENOMIC DNA]</scope>
    <source>
        <strain evidence="2">PCC 7102</strain>
    </source>
</reference>
<dbReference type="CDD" id="cd04301">
    <property type="entry name" value="NAT_SF"/>
    <property type="match status" value="1"/>
</dbReference>
<dbReference type="AlphaFoldDB" id="A0A3S1D3S2"/>
<dbReference type="SUPFAM" id="SSF55729">
    <property type="entry name" value="Acyl-CoA N-acyltransferases (Nat)"/>
    <property type="match status" value="1"/>
</dbReference>
<dbReference type="InterPro" id="IPR016181">
    <property type="entry name" value="Acyl_CoA_acyltransferase"/>
</dbReference>
<dbReference type="PANTHER" id="PTHR13355">
    <property type="entry name" value="GLUCOSAMINE 6-PHOSPHATE N-ACETYLTRANSFERASE"/>
    <property type="match status" value="1"/>
</dbReference>
<evidence type="ECO:0000313" key="2">
    <source>
        <dbReference type="EMBL" id="RUT03014.1"/>
    </source>
</evidence>
<evidence type="ECO:0000259" key="1">
    <source>
        <dbReference type="PROSITE" id="PS51186"/>
    </source>
</evidence>
<dbReference type="Gene3D" id="3.40.630.30">
    <property type="match status" value="1"/>
</dbReference>
<dbReference type="PANTHER" id="PTHR13355:SF22">
    <property type="entry name" value="SLL0786 PROTEIN"/>
    <property type="match status" value="1"/>
</dbReference>
<organism evidence="2 3">
    <name type="scientific">Dulcicalothrix desertica PCC 7102</name>
    <dbReference type="NCBI Taxonomy" id="232991"/>
    <lineage>
        <taxon>Bacteria</taxon>
        <taxon>Bacillati</taxon>
        <taxon>Cyanobacteriota</taxon>
        <taxon>Cyanophyceae</taxon>
        <taxon>Nostocales</taxon>
        <taxon>Calotrichaceae</taxon>
        <taxon>Dulcicalothrix</taxon>
    </lineage>
</organism>
<dbReference type="EMBL" id="RSCL01000014">
    <property type="protein sequence ID" value="RUT03014.1"/>
    <property type="molecule type" value="Genomic_DNA"/>
</dbReference>
<dbReference type="Pfam" id="PF13673">
    <property type="entry name" value="Acetyltransf_10"/>
    <property type="match status" value="1"/>
</dbReference>
<gene>
    <name evidence="2" type="primary">ysiC</name>
    <name evidence="2" type="ORF">DSM106972_053220</name>
</gene>
<dbReference type="RefSeq" id="WP_127083627.1">
    <property type="nucleotide sequence ID" value="NZ_RSCL01000014.1"/>
</dbReference>
<dbReference type="InterPro" id="IPR000182">
    <property type="entry name" value="GNAT_dom"/>
</dbReference>
<comment type="caution">
    <text evidence="2">The sequence shown here is derived from an EMBL/GenBank/DDBJ whole genome shotgun (WGS) entry which is preliminary data.</text>
</comment>
<protein>
    <submittedName>
        <fullName evidence="2">N-acetyltransferase</fullName>
    </submittedName>
</protein>
<dbReference type="GO" id="GO:0008080">
    <property type="term" value="F:N-acetyltransferase activity"/>
    <property type="evidence" value="ECO:0007669"/>
    <property type="project" value="TreeGrafter"/>
</dbReference>
<dbReference type="Proteomes" id="UP000271624">
    <property type="component" value="Unassembled WGS sequence"/>
</dbReference>
<dbReference type="PROSITE" id="PS51186">
    <property type="entry name" value="GNAT"/>
    <property type="match status" value="1"/>
</dbReference>
<reference evidence="2" key="1">
    <citation type="submission" date="2018-12" db="EMBL/GenBank/DDBJ databases">
        <authorList>
            <person name="Will S."/>
            <person name="Neumann-Schaal M."/>
            <person name="Henke P."/>
        </authorList>
    </citation>
    <scope>NUCLEOTIDE SEQUENCE</scope>
    <source>
        <strain evidence="2">PCC 7102</strain>
    </source>
</reference>
<sequence length="144" mass="16478">MTNIIIKQANSPQEFEAIRQIREIVFQKEQGVDAKLDFDGKDETSDRLIASLNETFIGTVRIRYLGTNLAKIERLAVLETARGYGIGKKLMLHALDIIKSKNIPEVVIHAQEYIKNLHEQIGFQIEGDVFEEAGIRHVKMRKFI</sequence>
<name>A0A3S1D3S2_9CYAN</name>
<evidence type="ECO:0000313" key="3">
    <source>
        <dbReference type="Proteomes" id="UP000271624"/>
    </source>
</evidence>